<protein>
    <submittedName>
        <fullName evidence="1">Putative Zn-dependent protease with MMP-like domain</fullName>
    </submittedName>
</protein>
<proteinExistence type="predicted"/>
<name>A0A542ZGE0_9MICO</name>
<dbReference type="InterPro" id="IPR010428">
    <property type="entry name" value="Zincin_1"/>
</dbReference>
<dbReference type="OrthoDB" id="4966605at2"/>
<dbReference type="AlphaFoldDB" id="A0A542ZGE0"/>
<reference evidence="1 2" key="1">
    <citation type="submission" date="2019-06" db="EMBL/GenBank/DDBJ databases">
        <title>Sequencing the genomes of 1000 actinobacteria strains.</title>
        <authorList>
            <person name="Klenk H.-P."/>
        </authorList>
    </citation>
    <scope>NUCLEOTIDE SEQUENCE [LARGE SCALE GENOMIC DNA]</scope>
    <source>
        <strain evidence="1 2">DSM 18082</strain>
    </source>
</reference>
<dbReference type="GO" id="GO:0006508">
    <property type="term" value="P:proteolysis"/>
    <property type="evidence" value="ECO:0007669"/>
    <property type="project" value="UniProtKB-KW"/>
</dbReference>
<dbReference type="Proteomes" id="UP000319514">
    <property type="component" value="Unassembled WGS sequence"/>
</dbReference>
<dbReference type="GO" id="GO:0008233">
    <property type="term" value="F:peptidase activity"/>
    <property type="evidence" value="ECO:0007669"/>
    <property type="project" value="UniProtKB-KW"/>
</dbReference>
<keyword evidence="1" id="KW-0378">Hydrolase</keyword>
<dbReference type="InterPro" id="IPR038555">
    <property type="entry name" value="Zincin_1_sf"/>
</dbReference>
<comment type="caution">
    <text evidence="1">The sequence shown here is derived from an EMBL/GenBank/DDBJ whole genome shotgun (WGS) entry which is preliminary data.</text>
</comment>
<evidence type="ECO:0000313" key="2">
    <source>
        <dbReference type="Proteomes" id="UP000319514"/>
    </source>
</evidence>
<accession>A0A542ZGE0</accession>
<evidence type="ECO:0000313" key="1">
    <source>
        <dbReference type="EMBL" id="TQL59391.1"/>
    </source>
</evidence>
<organism evidence="1 2">
    <name type="scientific">Oryzihumus leptocrescens</name>
    <dbReference type="NCBI Taxonomy" id="297536"/>
    <lineage>
        <taxon>Bacteria</taxon>
        <taxon>Bacillati</taxon>
        <taxon>Actinomycetota</taxon>
        <taxon>Actinomycetes</taxon>
        <taxon>Micrococcales</taxon>
        <taxon>Intrasporangiaceae</taxon>
        <taxon>Oryzihumus</taxon>
    </lineage>
</organism>
<dbReference type="Gene3D" id="3.30.2010.20">
    <property type="match status" value="1"/>
</dbReference>
<keyword evidence="2" id="KW-1185">Reference proteome</keyword>
<gene>
    <name evidence="1" type="ORF">FB474_0745</name>
</gene>
<dbReference type="EMBL" id="VFOQ01000001">
    <property type="protein sequence ID" value="TQL59391.1"/>
    <property type="molecule type" value="Genomic_DNA"/>
</dbReference>
<sequence length="119" mass="13049">MQTRAERFDDLVLDAASRLEERVGEAFGEVEFAVEDVPPSDPAPWEPADIALGRLFAARGRMPARIVIYRRPVETRVDDPRELAALVNEVVVEQVAAMLGVDPAELDPGWDVGPDDGPL</sequence>
<dbReference type="SUPFAM" id="SSF55486">
    <property type="entry name" value="Metalloproteases ('zincins'), catalytic domain"/>
    <property type="match status" value="1"/>
</dbReference>
<keyword evidence="1" id="KW-0645">Protease</keyword>
<dbReference type="Pfam" id="PF06262">
    <property type="entry name" value="Zincin_1"/>
    <property type="match status" value="1"/>
</dbReference>
<dbReference type="CDD" id="cd12954">
    <property type="entry name" value="MMP_TTHA0227_like_1"/>
    <property type="match status" value="1"/>
</dbReference>